<evidence type="ECO:0000256" key="10">
    <source>
        <dbReference type="RuleBase" id="RU361143"/>
    </source>
</evidence>
<dbReference type="Pfam" id="PF04597">
    <property type="entry name" value="Ribophorin_I"/>
    <property type="match status" value="2"/>
</dbReference>
<proteinExistence type="inferred from homology"/>
<evidence type="ECO:0000313" key="12">
    <source>
        <dbReference type="EMBL" id="KAJ3126327.1"/>
    </source>
</evidence>
<evidence type="ECO:0000256" key="1">
    <source>
        <dbReference type="ARBA" id="ARBA00002791"/>
    </source>
</evidence>
<evidence type="ECO:0000256" key="9">
    <source>
        <dbReference type="ARBA" id="ARBA00023136"/>
    </source>
</evidence>
<gene>
    <name evidence="12" type="ORF">HK100_010312</name>
</gene>
<name>A0AAD5T2M6_9FUNG</name>
<evidence type="ECO:0000256" key="5">
    <source>
        <dbReference type="ARBA" id="ARBA00022692"/>
    </source>
</evidence>
<sequence>MKTVSLLVGLLFALFAVAVQATADFTNENVLRTIDLTGNGIVRSKVSAKIANSGKTTASAYLILVDADLADNLSYIAATIRPDSKDSEAIPLSIDAVSDPKNGFVTYSAALAYPLNPGKSAIIEISFVYTQVVRPLPKVIDQNDEHLSSGSETHPPVGPEPIQKKGSSVLYGPYIDIPAGQGFVASVHYKDNKPILVAKTLSRELELSHWGSNLDVTEYYDLFHRGAELRNKLFSRVDFQFAAHTRGSRSNVVEHLRVILPPKASHVYYRDDIGNVSTSNFRKSLTHDSIMDIKPRYPLYGGWKYNWHHTYDVPLNDYLKKDIKTGRYVLQVLFLGSMKNITVEDAKLKVVLPEGALNIQISTPFTPTSQIVSRFYTNLDTIGRPMVIIEKHNAVADEYAVPIQISYNYPSKELYRKPLVVSAAVFGLLLLGIAYARLDLSLVRDGENTAADIEAVLSAQREEVTKVVTLAKSAFDTIDEGFEQFRATRGKNGGLKAFEAGRTEQKEKLDRCYARIRKAGQKVNVVGGSSNDESKDFVKGVEQIEKLVKEKFTKLAGYQDAVVQFLDEISAAVDGAVDAKKKEVLQAKVVAFEANKKDIDAKLTAIFERIEV</sequence>
<comment type="pathway">
    <text evidence="3 10">Protein modification; protein glycosylation.</text>
</comment>
<evidence type="ECO:0000256" key="6">
    <source>
        <dbReference type="ARBA" id="ARBA00022729"/>
    </source>
</evidence>
<dbReference type="EMBL" id="JADGJH010000565">
    <property type="protein sequence ID" value="KAJ3126327.1"/>
    <property type="molecule type" value="Genomic_DNA"/>
</dbReference>
<accession>A0AAD5T2M6</accession>
<feature type="chain" id="PRO_5041776810" description="Dolichyl-diphosphooligosaccharide--protein glycosyltransferase subunit 1" evidence="10">
    <location>
        <begin position="22"/>
        <end position="612"/>
    </location>
</feature>
<comment type="similarity">
    <text evidence="4 10">Belongs to the OST1 family.</text>
</comment>
<evidence type="ECO:0000256" key="8">
    <source>
        <dbReference type="ARBA" id="ARBA00022989"/>
    </source>
</evidence>
<dbReference type="Proteomes" id="UP001211907">
    <property type="component" value="Unassembled WGS sequence"/>
</dbReference>
<comment type="subunit">
    <text evidence="10">Component of the oligosaccharyltransferase (OST) complex.</text>
</comment>
<keyword evidence="6 10" id="KW-0732">Signal</keyword>
<dbReference type="PANTHER" id="PTHR21049:SF0">
    <property type="entry name" value="DOLICHYL-DIPHOSPHOOLIGOSACCHARIDE--PROTEIN GLYCOSYLTRANSFERASE SUBUNIT 1"/>
    <property type="match status" value="1"/>
</dbReference>
<keyword evidence="13" id="KW-1185">Reference proteome</keyword>
<feature type="signal peptide" evidence="10">
    <location>
        <begin position="1"/>
        <end position="21"/>
    </location>
</feature>
<dbReference type="GO" id="GO:0008250">
    <property type="term" value="C:oligosaccharyltransferase complex"/>
    <property type="evidence" value="ECO:0007669"/>
    <property type="project" value="UniProtKB-UniRule"/>
</dbReference>
<evidence type="ECO:0000256" key="7">
    <source>
        <dbReference type="ARBA" id="ARBA00022824"/>
    </source>
</evidence>
<keyword evidence="7 10" id="KW-0256">Endoplasmic reticulum</keyword>
<comment type="subcellular location">
    <subcellularLocation>
        <location evidence="2 10">Endoplasmic reticulum membrane</location>
        <topology evidence="2 10">Single-pass type I membrane protein</topology>
    </subcellularLocation>
</comment>
<dbReference type="AlphaFoldDB" id="A0AAD5T2M6"/>
<evidence type="ECO:0000256" key="11">
    <source>
        <dbReference type="SAM" id="MobiDB-lite"/>
    </source>
</evidence>
<dbReference type="PANTHER" id="PTHR21049">
    <property type="entry name" value="RIBOPHORIN I"/>
    <property type="match status" value="1"/>
</dbReference>
<feature type="region of interest" description="Disordered" evidence="11">
    <location>
        <begin position="143"/>
        <end position="162"/>
    </location>
</feature>
<evidence type="ECO:0000313" key="13">
    <source>
        <dbReference type="Proteomes" id="UP001211907"/>
    </source>
</evidence>
<evidence type="ECO:0000256" key="4">
    <source>
        <dbReference type="ARBA" id="ARBA00008905"/>
    </source>
</evidence>
<keyword evidence="9" id="KW-0472">Membrane</keyword>
<dbReference type="GO" id="GO:0018279">
    <property type="term" value="P:protein N-linked glycosylation via asparagine"/>
    <property type="evidence" value="ECO:0007669"/>
    <property type="project" value="TreeGrafter"/>
</dbReference>
<comment type="function">
    <text evidence="1 10">Subunit of the oligosaccharyl transferase (OST) complex that catalyzes the initial transfer of a defined glycan (Glc(3)Man(9)GlcNAc(2) in eukaryotes) from the lipid carrier dolichol-pyrophosphate to an asparagine residue within an Asn-X-Ser/Thr consensus motif in nascent polypeptide chains, the first step in protein N-glycosylation. N-glycosylation occurs cotranslationally and the complex associates with the Sec61 complex at the channel-forming translocon complex that mediates protein translocation across the endoplasmic reticulum (ER). All subunits are required for a maximal enzyme activity.</text>
</comment>
<keyword evidence="5" id="KW-0812">Transmembrane</keyword>
<evidence type="ECO:0000256" key="2">
    <source>
        <dbReference type="ARBA" id="ARBA00004115"/>
    </source>
</evidence>
<dbReference type="InterPro" id="IPR007676">
    <property type="entry name" value="Ribophorin_I"/>
</dbReference>
<keyword evidence="8" id="KW-1133">Transmembrane helix</keyword>
<comment type="caution">
    <text evidence="12">The sequence shown here is derived from an EMBL/GenBank/DDBJ whole genome shotgun (WGS) entry which is preliminary data.</text>
</comment>
<organism evidence="12 13">
    <name type="scientific">Physocladia obscura</name>
    <dbReference type="NCBI Taxonomy" id="109957"/>
    <lineage>
        <taxon>Eukaryota</taxon>
        <taxon>Fungi</taxon>
        <taxon>Fungi incertae sedis</taxon>
        <taxon>Chytridiomycota</taxon>
        <taxon>Chytridiomycota incertae sedis</taxon>
        <taxon>Chytridiomycetes</taxon>
        <taxon>Chytridiales</taxon>
        <taxon>Chytriomycetaceae</taxon>
        <taxon>Physocladia</taxon>
    </lineage>
</organism>
<protein>
    <recommendedName>
        <fullName evidence="10">Dolichyl-diphosphooligosaccharide--protein glycosyltransferase subunit 1</fullName>
    </recommendedName>
</protein>
<evidence type="ECO:0000256" key="3">
    <source>
        <dbReference type="ARBA" id="ARBA00004922"/>
    </source>
</evidence>
<reference evidence="12" key="1">
    <citation type="submission" date="2020-05" db="EMBL/GenBank/DDBJ databases">
        <title>Phylogenomic resolution of chytrid fungi.</title>
        <authorList>
            <person name="Stajich J.E."/>
            <person name="Amses K."/>
            <person name="Simmons R."/>
            <person name="Seto K."/>
            <person name="Myers J."/>
            <person name="Bonds A."/>
            <person name="Quandt C.A."/>
            <person name="Barry K."/>
            <person name="Liu P."/>
            <person name="Grigoriev I."/>
            <person name="Longcore J.E."/>
            <person name="James T.Y."/>
        </authorList>
    </citation>
    <scope>NUCLEOTIDE SEQUENCE</scope>
    <source>
        <strain evidence="12">JEL0513</strain>
    </source>
</reference>